<dbReference type="Gene3D" id="2.60.120.10">
    <property type="entry name" value="Jelly Rolls"/>
    <property type="match status" value="2"/>
</dbReference>
<dbReference type="SMART" id="SM00100">
    <property type="entry name" value="cNMP"/>
    <property type="match status" value="2"/>
</dbReference>
<dbReference type="InterPro" id="IPR018490">
    <property type="entry name" value="cNMP-bd_dom_sf"/>
</dbReference>
<dbReference type="AlphaFoldDB" id="A0A5C6X6N1"/>
<name>A0A5C6X6N1_9DELT</name>
<feature type="domain" description="Cyclic nucleotide-binding" evidence="2">
    <location>
        <begin position="31"/>
        <end position="132"/>
    </location>
</feature>
<dbReference type="InterPro" id="IPR014710">
    <property type="entry name" value="RmlC-like_jellyroll"/>
</dbReference>
<evidence type="ECO:0000313" key="3">
    <source>
        <dbReference type="EMBL" id="TXD35349.1"/>
    </source>
</evidence>
<dbReference type="GO" id="GO:0005829">
    <property type="term" value="C:cytosol"/>
    <property type="evidence" value="ECO:0007669"/>
    <property type="project" value="TreeGrafter"/>
</dbReference>
<dbReference type="CDD" id="cd00038">
    <property type="entry name" value="CAP_ED"/>
    <property type="match status" value="2"/>
</dbReference>
<feature type="domain" description="Cyclic nucleotide-binding" evidence="2">
    <location>
        <begin position="204"/>
        <end position="306"/>
    </location>
</feature>
<gene>
    <name evidence="3" type="ORF">FRC98_16165</name>
</gene>
<dbReference type="EMBL" id="VOSM01000009">
    <property type="protein sequence ID" value="TXD35349.1"/>
    <property type="molecule type" value="Genomic_DNA"/>
</dbReference>
<proteinExistence type="predicted"/>
<dbReference type="PANTHER" id="PTHR11635">
    <property type="entry name" value="CAMP-DEPENDENT PROTEIN KINASE REGULATORY CHAIN"/>
    <property type="match status" value="1"/>
</dbReference>
<dbReference type="PANTHER" id="PTHR11635:SF152">
    <property type="entry name" value="CAMP-DEPENDENT PROTEIN KINASE TYPE I REGULATORY SUBUNIT-RELATED"/>
    <property type="match status" value="1"/>
</dbReference>
<dbReference type="Proteomes" id="UP000321412">
    <property type="component" value="Unassembled WGS sequence"/>
</dbReference>
<dbReference type="PRINTS" id="PR00103">
    <property type="entry name" value="CAMPKINASE"/>
</dbReference>
<dbReference type="Pfam" id="PF00027">
    <property type="entry name" value="cNMP_binding"/>
    <property type="match status" value="2"/>
</dbReference>
<keyword evidence="4" id="KW-1185">Reference proteome</keyword>
<dbReference type="PROSITE" id="PS50042">
    <property type="entry name" value="CNMP_BINDING_3"/>
    <property type="match status" value="2"/>
</dbReference>
<dbReference type="SUPFAM" id="SSF51206">
    <property type="entry name" value="cAMP-binding domain-like"/>
    <property type="match status" value="2"/>
</dbReference>
<protein>
    <submittedName>
        <fullName evidence="3">Cyclic nucleotide-binding domain-containing protein</fullName>
    </submittedName>
</protein>
<comment type="caution">
    <text evidence="3">The sequence shown here is derived from an EMBL/GenBank/DDBJ whole genome shotgun (WGS) entry which is preliminary data.</text>
</comment>
<organism evidence="3 4">
    <name type="scientific">Lujinxingia vulgaris</name>
    <dbReference type="NCBI Taxonomy" id="2600176"/>
    <lineage>
        <taxon>Bacteria</taxon>
        <taxon>Deltaproteobacteria</taxon>
        <taxon>Bradymonadales</taxon>
        <taxon>Lujinxingiaceae</taxon>
        <taxon>Lujinxingia</taxon>
    </lineage>
</organism>
<dbReference type="InterPro" id="IPR000595">
    <property type="entry name" value="cNMP-bd_dom"/>
</dbReference>
<evidence type="ECO:0000256" key="1">
    <source>
        <dbReference type="SAM" id="MobiDB-lite"/>
    </source>
</evidence>
<feature type="region of interest" description="Disordered" evidence="1">
    <location>
        <begin position="167"/>
        <end position="187"/>
    </location>
</feature>
<reference evidence="3 4" key="1">
    <citation type="submission" date="2019-08" db="EMBL/GenBank/DDBJ databases">
        <title>Bradymonadales sp. TMQ4.</title>
        <authorList>
            <person name="Liang Q."/>
        </authorList>
    </citation>
    <scope>NUCLEOTIDE SEQUENCE [LARGE SCALE GENOMIC DNA]</scope>
    <source>
        <strain evidence="3 4">TMQ4</strain>
    </source>
</reference>
<dbReference type="GO" id="GO:0005952">
    <property type="term" value="C:cAMP-dependent protein kinase complex"/>
    <property type="evidence" value="ECO:0007669"/>
    <property type="project" value="InterPro"/>
</dbReference>
<sequence length="414" mass="45037">MGLKRNTDSHAEEYGMVAAAQETSWLARADVFAGLSEEQRAMLAPVFRTRDLQAGEVVCKQGDAGDYLAVVTAGELSVRVQREGHETEVRVLGLHEVFGEMSCLDPAPRSAAVVARVDSRVKMLSRTMLNALHTNAPALFSGVVRGVANRVAERLEATNARIEELLATKRSPTQPRQPSLAQLQSDLSRGRPHQGEVMLEAVGALKPFSARDLEVLKTVSVARAFAPGEIICLQGEPARAAFVVASGRVDVLRAVNQKIYQLARVEEGSLLGQLALLRDARRSATLRAVDDVVILGLARDRFEALLAAQSPLAIAFQEIVTIAGIQQLRMANDLVGYLDGREAKRQIPDIARRIVRKEVADTIDEADEVEAIAAAYLQTTLQNWDISPSELKRVRVVKSEGVMSAAEIAARLKK</sequence>
<dbReference type="InterPro" id="IPR050503">
    <property type="entry name" value="cAMP-dep_PK_reg_su-like"/>
</dbReference>
<accession>A0A5C6X6N1</accession>
<evidence type="ECO:0000259" key="2">
    <source>
        <dbReference type="PROSITE" id="PS50042"/>
    </source>
</evidence>
<feature type="compositionally biased region" description="Polar residues" evidence="1">
    <location>
        <begin position="170"/>
        <end position="187"/>
    </location>
</feature>
<evidence type="ECO:0000313" key="4">
    <source>
        <dbReference type="Proteomes" id="UP000321412"/>
    </source>
</evidence>
<dbReference type="OrthoDB" id="9784809at2"/>